<comment type="caution">
    <text evidence="1">The sequence shown here is derived from an EMBL/GenBank/DDBJ whole genome shotgun (WGS) entry which is preliminary data.</text>
</comment>
<dbReference type="RefSeq" id="WP_317975995.1">
    <property type="nucleotide sequence ID" value="NZ_BTFW01000001.1"/>
</dbReference>
<organism evidence="1 2">
    <name type="scientific">Novosphingobium pituita</name>
    <dbReference type="NCBI Taxonomy" id="3056842"/>
    <lineage>
        <taxon>Bacteria</taxon>
        <taxon>Pseudomonadati</taxon>
        <taxon>Pseudomonadota</taxon>
        <taxon>Alphaproteobacteria</taxon>
        <taxon>Sphingomonadales</taxon>
        <taxon>Sphingomonadaceae</taxon>
        <taxon>Novosphingobium</taxon>
    </lineage>
</organism>
<dbReference type="InterPro" id="IPR029058">
    <property type="entry name" value="AB_hydrolase_fold"/>
</dbReference>
<protein>
    <submittedName>
        <fullName evidence="1">DUF3141 domain-containing protein</fullName>
    </submittedName>
</protein>
<dbReference type="InterPro" id="IPR024501">
    <property type="entry name" value="DUF3141"/>
</dbReference>
<gene>
    <name evidence="1" type="ORF">NUTIK01_31880</name>
</gene>
<dbReference type="InterPro" id="IPR051321">
    <property type="entry name" value="PHA/PHB_synthase"/>
</dbReference>
<sequence>MILVPSLETATRDALRDMAAATGQVFDVMTSARRHGERMHAEHKRRLDQAWHKARAIGETFAGLGLRHELAHHASAYALDAGQRAILTLDTLRERGNNDALHKALGSPPVLAYEYDLIIDGADLPRPVNYMLMRIRAPEGCTTQDAKRPFMIIDPRAGHGAGIGGFKSDSEVGVALKAGNPVYFVTFRPEPEPGQTIGDVTEAEAAFVAEILRRHPESPKPVIVGNCQGGWASLLLAATNPDLVGPLVMNGAPVAAWSGHIGNSTMRYNGGFVGGALPALMLSDLGGGKFDGAHLVLNFEMLNPGRNYFAKYADLYANVDESHGEFLKFERWWGGFHFMNENEIRWIVEQLFVGNKLARGEARLPGGRMLDIKAVTSPIVVFASWGDNITPPPQALNWITDLYADETEIRVRGQRIVYMIHEKVGHLGIFVSSSVARREHAEMASTLKTIEALAPGLYEMTITEQEGPEQEGTGENGDGPHYLVDLHERTMADLRALSEDRTHEAGFAAVSYISEQNARAYETILRPAVRAMVTPPVAERLTEAHPSRLSRKVFSDANPFMSWVGPAAVQVLQRRQRSASDNPFLALERWWAEAITQGIDAWRDWRDAVQETSFLAIWGFPLAQRLGRQMIEHTAQTVHDTGTGTGDPRDLPEVRAALRRVAQGSYADGVIRILLLLAESRGGVRQDRLARSQEVLTQREPFAALGPEQREAILRKQSLIVEFARDKAMASLPALLPERADRQKALDTALYIAGARADMAPATLACLDAIIAVLGLSTPAPAPKLRSVAR</sequence>
<dbReference type="Proteomes" id="UP001187221">
    <property type="component" value="Unassembled WGS sequence"/>
</dbReference>
<dbReference type="PANTHER" id="PTHR36837">
    <property type="entry name" value="POLY(3-HYDROXYALKANOATE) POLYMERASE SUBUNIT PHAC"/>
    <property type="match status" value="1"/>
</dbReference>
<keyword evidence="2" id="KW-1185">Reference proteome</keyword>
<dbReference type="EMBL" id="BTFW01000001">
    <property type="protein sequence ID" value="GMM62411.1"/>
    <property type="molecule type" value="Genomic_DNA"/>
</dbReference>
<proteinExistence type="predicted"/>
<evidence type="ECO:0000313" key="2">
    <source>
        <dbReference type="Proteomes" id="UP001187221"/>
    </source>
</evidence>
<dbReference type="SUPFAM" id="SSF53474">
    <property type="entry name" value="alpha/beta-Hydrolases"/>
    <property type="match status" value="1"/>
</dbReference>
<dbReference type="Gene3D" id="3.40.50.1820">
    <property type="entry name" value="alpha/beta hydrolase"/>
    <property type="match status" value="1"/>
</dbReference>
<dbReference type="Pfam" id="PF11339">
    <property type="entry name" value="DUF3141"/>
    <property type="match status" value="1"/>
</dbReference>
<evidence type="ECO:0000313" key="1">
    <source>
        <dbReference type="EMBL" id="GMM62411.1"/>
    </source>
</evidence>
<accession>A0ABQ6PDP1</accession>
<name>A0ABQ6PDP1_9SPHN</name>
<dbReference type="PANTHER" id="PTHR36837:SF2">
    <property type="entry name" value="POLY(3-HYDROXYALKANOATE) POLYMERASE SUBUNIT PHAC"/>
    <property type="match status" value="1"/>
</dbReference>
<reference evidence="1 2" key="1">
    <citation type="submission" date="2023-06" db="EMBL/GenBank/DDBJ databases">
        <title>Draft genome sequence of Novosphingobium sp. strain IK01.</title>
        <authorList>
            <person name="Hatamoto M."/>
            <person name="Ikarashi T."/>
            <person name="Yamaguchi T."/>
        </authorList>
    </citation>
    <scope>NUCLEOTIDE SEQUENCE [LARGE SCALE GENOMIC DNA]</scope>
    <source>
        <strain evidence="1 2">IK01</strain>
    </source>
</reference>